<dbReference type="SUPFAM" id="SSF55486">
    <property type="entry name" value="Metalloproteases ('zincins'), catalytic domain"/>
    <property type="match status" value="1"/>
</dbReference>
<accession>A0A3A5MK12</accession>
<dbReference type="EMBL" id="QZVS01000084">
    <property type="protein sequence ID" value="RJT88249.1"/>
    <property type="molecule type" value="Genomic_DNA"/>
</dbReference>
<dbReference type="Proteomes" id="UP000272015">
    <property type="component" value="Unassembled WGS sequence"/>
</dbReference>
<reference evidence="1 2" key="1">
    <citation type="submission" date="2018-09" db="EMBL/GenBank/DDBJ databases">
        <title>Novel species of Cryobacterium.</title>
        <authorList>
            <person name="Liu Q."/>
            <person name="Xin Y.-H."/>
        </authorList>
    </citation>
    <scope>NUCLEOTIDE SEQUENCE [LARGE SCALE GENOMIC DNA]</scope>
    <source>
        <strain evidence="1 2">Hh39</strain>
    </source>
</reference>
<protein>
    <submittedName>
        <fullName evidence="1">Uncharacterized protein</fullName>
    </submittedName>
</protein>
<dbReference type="AlphaFoldDB" id="A0A3A5MK12"/>
<keyword evidence="2" id="KW-1185">Reference proteome</keyword>
<dbReference type="RefSeq" id="WP_119974796.1">
    <property type="nucleotide sequence ID" value="NZ_JBHSQA010000007.1"/>
</dbReference>
<comment type="caution">
    <text evidence="1">The sequence shown here is derived from an EMBL/GenBank/DDBJ whole genome shotgun (WGS) entry which is preliminary data.</text>
</comment>
<proteinExistence type="predicted"/>
<dbReference type="OrthoDB" id="178184at2"/>
<organism evidence="1 2">
    <name type="scientific">Cryobacterium melibiosiphilum</name>
    <dbReference type="NCBI Taxonomy" id="995039"/>
    <lineage>
        <taxon>Bacteria</taxon>
        <taxon>Bacillati</taxon>
        <taxon>Actinomycetota</taxon>
        <taxon>Actinomycetes</taxon>
        <taxon>Micrococcales</taxon>
        <taxon>Microbacteriaceae</taxon>
        <taxon>Cryobacterium</taxon>
    </lineage>
</organism>
<evidence type="ECO:0000313" key="1">
    <source>
        <dbReference type="EMBL" id="RJT88249.1"/>
    </source>
</evidence>
<gene>
    <name evidence="1" type="ORF">D6T64_11440</name>
</gene>
<evidence type="ECO:0000313" key="2">
    <source>
        <dbReference type="Proteomes" id="UP000272015"/>
    </source>
</evidence>
<name>A0A3A5MK12_9MICO</name>
<sequence>MPIENDLISLTALAEGPETRGPTGVLLTRLRLPGERIVLDGSTLLSARFAITVHHPARAPKAASPGDLAGLAAPDSPWGCVDRPPPPRRAELLGDRRFLAQHVYAVAASTLSVFESTLGRRMSWAGGKRLSISAYDPVAANDSGYDRAERRIRLGHRSDTHERRQVPLALFRDIVAHEVTHAILDGYRPKWADAHAGVDTLALHEAVADVVAILSVFSADERVGQLLAGALPPDPTAADLAGITADVLQERLFGFADGLATHRAPEAGGAQNSAAQAGASRNSLTDDIADDWRTLPGPHARSQPVVHALLSVVVRLWLERLARPGGRAGLDQVAAAGAVIGRRVLAMLVRGLGYLPPVDTTWEDLLHGILSADEQLVPQDESRYRDAVLQAFAAIGVLRAAPIDVAALASALRYPIRLAALASDPEEVLRLIWENPALMTAAGIDPTRSISVDRVRPSVRVSPDGFVVSEIGASFTQEFLLDRAEARRAGLPAAGPVLIRGGGLLRFDEGGRLSFAAVAPTTSLARQRAKLEAADAAAAVPQVTGTTFHPHIAPATA</sequence>